<reference evidence="16" key="2">
    <citation type="submission" date="2025-09" db="UniProtKB">
        <authorList>
            <consortium name="Ensembl"/>
        </authorList>
    </citation>
    <scope>IDENTIFICATION</scope>
</reference>
<keyword evidence="8 13" id="KW-0238">DNA-binding</keyword>
<evidence type="ECO:0000256" key="2">
    <source>
        <dbReference type="ARBA" id="ARBA00004496"/>
    </source>
</evidence>
<dbReference type="InterPro" id="IPR036860">
    <property type="entry name" value="SH2_dom_sf"/>
</dbReference>
<dbReference type="GeneTree" id="ENSGT01050000244905"/>
<dbReference type="GO" id="GO:0005634">
    <property type="term" value="C:nucleus"/>
    <property type="evidence" value="ECO:0007669"/>
    <property type="project" value="UniProtKB-SubCell"/>
</dbReference>
<dbReference type="PANTHER" id="PTHR11801">
    <property type="entry name" value="SIGNAL TRANSDUCER AND ACTIVATOR OF TRANSCRIPTION"/>
    <property type="match status" value="1"/>
</dbReference>
<keyword evidence="4 13" id="KW-0963">Cytoplasm</keyword>
<proteinExistence type="inferred from homology"/>
<evidence type="ECO:0000256" key="9">
    <source>
        <dbReference type="ARBA" id="ARBA00023159"/>
    </source>
</evidence>
<dbReference type="Proteomes" id="UP000694557">
    <property type="component" value="Unassembled WGS sequence"/>
</dbReference>
<dbReference type="FunFam" id="1.10.238.10:FF:000012">
    <property type="entry name" value="Signal transducer and activator of transcription"/>
    <property type="match status" value="1"/>
</dbReference>
<evidence type="ECO:0000313" key="16">
    <source>
        <dbReference type="Ensembl" id="ENSOKIP00005042358.1"/>
    </source>
</evidence>
<dbReference type="Gene3D" id="1.20.1050.20">
    <property type="entry name" value="STAT transcription factor, all-alpha domain"/>
    <property type="match status" value="1"/>
</dbReference>
<evidence type="ECO:0000256" key="12">
    <source>
        <dbReference type="PROSITE-ProRule" id="PRU00191"/>
    </source>
</evidence>
<dbReference type="Pfam" id="PF00017">
    <property type="entry name" value="SH2"/>
    <property type="match status" value="1"/>
</dbReference>
<evidence type="ECO:0000256" key="13">
    <source>
        <dbReference type="RuleBase" id="RU046415"/>
    </source>
</evidence>
<feature type="domain" description="SH2" evidence="15">
    <location>
        <begin position="514"/>
        <end position="611"/>
    </location>
</feature>
<dbReference type="FunFam" id="3.30.505.10:FF:000003">
    <property type="entry name" value="Signal transducer and activator of transcription"/>
    <property type="match status" value="1"/>
</dbReference>
<evidence type="ECO:0000313" key="17">
    <source>
        <dbReference type="Proteomes" id="UP000694557"/>
    </source>
</evidence>
<evidence type="ECO:0000256" key="10">
    <source>
        <dbReference type="ARBA" id="ARBA00023163"/>
    </source>
</evidence>
<dbReference type="Gene3D" id="1.10.238.10">
    <property type="entry name" value="EF-hand"/>
    <property type="match status" value="1"/>
</dbReference>
<dbReference type="SUPFAM" id="SSF55550">
    <property type="entry name" value="SH2 domain"/>
    <property type="match status" value="1"/>
</dbReference>
<dbReference type="GO" id="GO:0003677">
    <property type="term" value="F:DNA binding"/>
    <property type="evidence" value="ECO:0007669"/>
    <property type="project" value="UniProtKB-KW"/>
</dbReference>
<dbReference type="PROSITE" id="PS50001">
    <property type="entry name" value="SH2"/>
    <property type="match status" value="1"/>
</dbReference>
<dbReference type="GO" id="GO:0006955">
    <property type="term" value="P:immune response"/>
    <property type="evidence" value="ECO:0007669"/>
    <property type="project" value="UniProtKB-ARBA"/>
</dbReference>
<organism evidence="16 17">
    <name type="scientific">Oncorhynchus kisutch</name>
    <name type="common">Coho salmon</name>
    <name type="synonym">Salmo kisutch</name>
    <dbReference type="NCBI Taxonomy" id="8019"/>
    <lineage>
        <taxon>Eukaryota</taxon>
        <taxon>Metazoa</taxon>
        <taxon>Chordata</taxon>
        <taxon>Craniata</taxon>
        <taxon>Vertebrata</taxon>
        <taxon>Euteleostomi</taxon>
        <taxon>Actinopterygii</taxon>
        <taxon>Neopterygii</taxon>
        <taxon>Teleostei</taxon>
        <taxon>Protacanthopterygii</taxon>
        <taxon>Salmoniformes</taxon>
        <taxon>Salmonidae</taxon>
        <taxon>Salmoninae</taxon>
        <taxon>Oncorhynchus</taxon>
    </lineage>
</organism>
<dbReference type="InterPro" id="IPR012345">
    <property type="entry name" value="STAT_TF_DNA-bd_N"/>
</dbReference>
<dbReference type="InterPro" id="IPR048988">
    <property type="entry name" value="STAT_linker"/>
</dbReference>
<evidence type="ECO:0000256" key="11">
    <source>
        <dbReference type="ARBA" id="ARBA00023242"/>
    </source>
</evidence>
<dbReference type="Pfam" id="PF02865">
    <property type="entry name" value="STAT_int"/>
    <property type="match status" value="1"/>
</dbReference>
<dbReference type="SUPFAM" id="SSF47655">
    <property type="entry name" value="STAT"/>
    <property type="match status" value="1"/>
</dbReference>
<dbReference type="InterPro" id="IPR013799">
    <property type="entry name" value="STAT_TF_prot_interaction"/>
</dbReference>
<keyword evidence="5 13" id="KW-0597">Phosphoprotein</keyword>
<dbReference type="SUPFAM" id="SSF48092">
    <property type="entry name" value="Transcription factor STAT-4 N-domain"/>
    <property type="match status" value="1"/>
</dbReference>
<evidence type="ECO:0000256" key="7">
    <source>
        <dbReference type="ARBA" id="ARBA00023015"/>
    </source>
</evidence>
<dbReference type="InterPro" id="IPR001217">
    <property type="entry name" value="STAT"/>
</dbReference>
<dbReference type="InterPro" id="IPR015988">
    <property type="entry name" value="STAT_TF_CC"/>
</dbReference>
<sequence length="653" mass="75351">MAQWIQLQKLDSKYLEQLDQLYDDTFPMEIRQYLSAWIESHDWDTVATSVSLAMVRFHDLLGQLDNQYSRFALENNFLLQHNVRKIKRKLQVRPVWNENVRSTQNNVVLEKQKELDNNVKDLRNQVQDVEQEMKSLEDLQDEHDFKKKTLQSRGTIREEEMVIREMFITLNITREVVVHQIAYILNLAEQIQYTLVTEEIPEWKHRQQIACIGGPPNACLDQLQTWFTAVAEGLQQVRQQLKKLQELDPITQGKSTLEERALVLFKTLIVNSIVVERQPCMPTYPQRPLVLKTGVQFTVKVRLLVKLQELNYQFKVKALFDKFRKFNIFGTNTKVMNMEESNGSLAAEFRHLKACVCVSTQGPLIVTEELHSISFETQLTQPGLQVNLETTSLPIVVISNISQLPSAWASVMWYNMLTSESKNLLFFLSPSQATWSQLSKVLSWQFSSVTKRGLNDEQLSMLGDKLLGREAVGNPNGLIPWTMFCKNVNEKGFSFWLWIDGILDLIKGHLLCLWNDGCIMGFVSKEREKALLKDKEPGTFLLRFSESSREGAVTFTWVEHSNDGVYVHFHTVEPYTKKELAAVSFPDILHNYRVMAAENIPDNPLVYLYPRIAKDSALARYYSRPTEAAEPMELESDSDAGYVKRKLISVSEL</sequence>
<protein>
    <recommendedName>
        <fullName evidence="13">Signal transducer and activator of transcription</fullName>
    </recommendedName>
</protein>
<dbReference type="GO" id="GO:0003700">
    <property type="term" value="F:DNA-binding transcription factor activity"/>
    <property type="evidence" value="ECO:0007669"/>
    <property type="project" value="InterPro"/>
</dbReference>
<evidence type="ECO:0000256" key="8">
    <source>
        <dbReference type="ARBA" id="ARBA00023125"/>
    </source>
</evidence>
<dbReference type="Pfam" id="PF02864">
    <property type="entry name" value="STAT_bind"/>
    <property type="match status" value="1"/>
</dbReference>
<dbReference type="InterPro" id="IPR013801">
    <property type="entry name" value="STAT_TF_DNA-bd"/>
</dbReference>
<dbReference type="GO" id="GO:0019221">
    <property type="term" value="P:cytokine-mediated signaling pathway"/>
    <property type="evidence" value="ECO:0007669"/>
    <property type="project" value="UniProtKB-ARBA"/>
</dbReference>
<keyword evidence="17" id="KW-1185">Reference proteome</keyword>
<accession>A0A8C7GIU4</accession>
<keyword evidence="9 13" id="KW-0010">Activator</keyword>
<evidence type="ECO:0000256" key="4">
    <source>
        <dbReference type="ARBA" id="ARBA00022490"/>
    </source>
</evidence>
<keyword evidence="7 13" id="KW-0805">Transcription regulation</keyword>
<comment type="subcellular location">
    <subcellularLocation>
        <location evidence="2 13">Cytoplasm</location>
    </subcellularLocation>
    <subcellularLocation>
        <location evidence="1 13">Nucleus</location>
    </subcellularLocation>
</comment>
<dbReference type="Pfam" id="PF21354">
    <property type="entry name" value="STAT_linker"/>
    <property type="match status" value="1"/>
</dbReference>
<dbReference type="InterPro" id="IPR000980">
    <property type="entry name" value="SH2"/>
</dbReference>
<dbReference type="FunFam" id="2.60.40.630:FF:000001">
    <property type="entry name" value="Signal transducer and activator of transcription"/>
    <property type="match status" value="1"/>
</dbReference>
<dbReference type="GO" id="GO:0005737">
    <property type="term" value="C:cytoplasm"/>
    <property type="evidence" value="ECO:0007669"/>
    <property type="project" value="UniProtKB-SubCell"/>
</dbReference>
<dbReference type="Ensembl" id="ENSOKIT00005044654.1">
    <property type="protein sequence ID" value="ENSOKIP00005042358.1"/>
    <property type="gene ID" value="ENSOKIG00005017861.1"/>
</dbReference>
<dbReference type="InterPro" id="IPR008967">
    <property type="entry name" value="p53-like_TF_DNA-bd_sf"/>
</dbReference>
<dbReference type="Gene3D" id="2.60.40.630">
    <property type="entry name" value="STAT transcription factor, DNA-binding domain"/>
    <property type="match status" value="1"/>
</dbReference>
<comment type="similarity">
    <text evidence="3 13">Belongs to the transcription factor STAT family.</text>
</comment>
<evidence type="ECO:0000256" key="14">
    <source>
        <dbReference type="SAM" id="Coils"/>
    </source>
</evidence>
<gene>
    <name evidence="16" type="primary">STAT1</name>
</gene>
<dbReference type="InterPro" id="IPR036535">
    <property type="entry name" value="STAT_N_sf"/>
</dbReference>
<dbReference type="FunFam" id="1.20.1050.20:FF:000001">
    <property type="entry name" value="Signal transducer and activator of transcription"/>
    <property type="match status" value="1"/>
</dbReference>
<dbReference type="SUPFAM" id="SSF49417">
    <property type="entry name" value="p53-like transcription factors"/>
    <property type="match status" value="1"/>
</dbReference>
<evidence type="ECO:0000256" key="5">
    <source>
        <dbReference type="ARBA" id="ARBA00022553"/>
    </source>
</evidence>
<dbReference type="Gene3D" id="1.10.532.10">
    <property type="entry name" value="STAT transcription factor, N-terminal domain"/>
    <property type="match status" value="1"/>
</dbReference>
<dbReference type="Pfam" id="PF01017">
    <property type="entry name" value="STAT_alpha"/>
    <property type="match status" value="1"/>
</dbReference>
<dbReference type="AlphaFoldDB" id="A0A8C7GIU4"/>
<reference evidence="16" key="1">
    <citation type="submission" date="2025-08" db="UniProtKB">
        <authorList>
            <consortium name="Ensembl"/>
        </authorList>
    </citation>
    <scope>IDENTIFICATION</scope>
</reference>
<evidence type="ECO:0000256" key="6">
    <source>
        <dbReference type="ARBA" id="ARBA00022999"/>
    </source>
</evidence>
<evidence type="ECO:0000259" key="15">
    <source>
        <dbReference type="PROSITE" id="PS50001"/>
    </source>
</evidence>
<name>A0A8C7GIU4_ONCKI</name>
<dbReference type="SMART" id="SM00964">
    <property type="entry name" value="STAT_int"/>
    <property type="match status" value="1"/>
</dbReference>
<keyword evidence="14" id="KW-0175">Coiled coil</keyword>
<evidence type="ECO:0000256" key="3">
    <source>
        <dbReference type="ARBA" id="ARBA00005586"/>
    </source>
</evidence>
<keyword evidence="10 13" id="KW-0804">Transcription</keyword>
<keyword evidence="11 13" id="KW-0539">Nucleus</keyword>
<keyword evidence="6 12" id="KW-0727">SH2 domain</keyword>
<dbReference type="Gene3D" id="3.30.505.10">
    <property type="entry name" value="SH2 domain"/>
    <property type="match status" value="1"/>
</dbReference>
<dbReference type="InterPro" id="IPR013800">
    <property type="entry name" value="STAT_TF_alpha"/>
</dbReference>
<feature type="coiled-coil region" evidence="14">
    <location>
        <begin position="105"/>
        <end position="149"/>
    </location>
</feature>
<evidence type="ECO:0000256" key="1">
    <source>
        <dbReference type="ARBA" id="ARBA00004123"/>
    </source>
</evidence>